<dbReference type="RefSeq" id="WP_145198306.1">
    <property type="nucleotide sequence ID" value="NZ_CP036267.1"/>
</dbReference>
<evidence type="ECO:0000313" key="7">
    <source>
        <dbReference type="Proteomes" id="UP000315724"/>
    </source>
</evidence>
<dbReference type="InterPro" id="IPR039425">
    <property type="entry name" value="RNA_pol_sigma-70-like"/>
</dbReference>
<keyword evidence="1" id="KW-0805">Transcription regulation</keyword>
<dbReference type="InterPro" id="IPR014284">
    <property type="entry name" value="RNA_pol_sigma-70_dom"/>
</dbReference>
<dbReference type="Pfam" id="PF04542">
    <property type="entry name" value="Sigma70_r2"/>
    <property type="match status" value="1"/>
</dbReference>
<keyword evidence="7" id="KW-1185">Reference proteome</keyword>
<dbReference type="OrthoDB" id="281047at2"/>
<dbReference type="PANTHER" id="PTHR43133:SF8">
    <property type="entry name" value="RNA POLYMERASE SIGMA FACTOR HI_1459-RELATED"/>
    <property type="match status" value="1"/>
</dbReference>
<dbReference type="SUPFAM" id="SSF88946">
    <property type="entry name" value="Sigma2 domain of RNA polymerase sigma factors"/>
    <property type="match status" value="1"/>
</dbReference>
<keyword evidence="2" id="KW-0731">Sigma factor</keyword>
<dbReference type="InterPro" id="IPR007627">
    <property type="entry name" value="RNA_pol_sigma70_r2"/>
</dbReference>
<organism evidence="6 7">
    <name type="scientific">Thalassoglobus polymorphus</name>
    <dbReference type="NCBI Taxonomy" id="2527994"/>
    <lineage>
        <taxon>Bacteria</taxon>
        <taxon>Pseudomonadati</taxon>
        <taxon>Planctomycetota</taxon>
        <taxon>Planctomycetia</taxon>
        <taxon>Planctomycetales</taxon>
        <taxon>Planctomycetaceae</taxon>
        <taxon>Thalassoglobus</taxon>
    </lineage>
</organism>
<evidence type="ECO:0000256" key="3">
    <source>
        <dbReference type="ARBA" id="ARBA00023125"/>
    </source>
</evidence>
<dbReference type="InterPro" id="IPR013325">
    <property type="entry name" value="RNA_pol_sigma_r2"/>
</dbReference>
<protein>
    <submittedName>
        <fullName evidence="6">RNA polymerase sigma factor</fullName>
    </submittedName>
</protein>
<keyword evidence="4" id="KW-0804">Transcription</keyword>
<dbReference type="GO" id="GO:0003677">
    <property type="term" value="F:DNA binding"/>
    <property type="evidence" value="ECO:0007669"/>
    <property type="project" value="UniProtKB-KW"/>
</dbReference>
<proteinExistence type="predicted"/>
<dbReference type="Proteomes" id="UP000315724">
    <property type="component" value="Chromosome"/>
</dbReference>
<dbReference type="GO" id="GO:0006352">
    <property type="term" value="P:DNA-templated transcription initiation"/>
    <property type="evidence" value="ECO:0007669"/>
    <property type="project" value="InterPro"/>
</dbReference>
<evidence type="ECO:0000256" key="2">
    <source>
        <dbReference type="ARBA" id="ARBA00023082"/>
    </source>
</evidence>
<keyword evidence="3" id="KW-0238">DNA-binding</keyword>
<accession>A0A517QMD4</accession>
<dbReference type="NCBIfam" id="TIGR02937">
    <property type="entry name" value="sigma70-ECF"/>
    <property type="match status" value="1"/>
</dbReference>
<dbReference type="GO" id="GO:0016987">
    <property type="term" value="F:sigma factor activity"/>
    <property type="evidence" value="ECO:0007669"/>
    <property type="project" value="UniProtKB-KW"/>
</dbReference>
<dbReference type="AlphaFoldDB" id="A0A517QMD4"/>
<dbReference type="EMBL" id="CP036267">
    <property type="protein sequence ID" value="QDT32783.1"/>
    <property type="molecule type" value="Genomic_DNA"/>
</dbReference>
<name>A0A517QMD4_9PLAN</name>
<sequence>MDSETVYVDPDSISTSLLNGIRANAPHAWERMVRIYGPLVYQWCRQAGFQPADARDTVQEVMISVLNGIEKFQREKTKDSFRGWLWVLTRRRQIDQYRKRMVGKGGDAAQFIDQFPQAPPAEVTESSKEQSRLLFRILDLVKSDFRPHTWQAFWSTVVDGRSAVDVADDLEMTAVAVRQARFRVLTRVRHELELLGNE</sequence>
<dbReference type="KEGG" id="tpol:Mal48_20300"/>
<evidence type="ECO:0000259" key="5">
    <source>
        <dbReference type="Pfam" id="PF04542"/>
    </source>
</evidence>
<dbReference type="PANTHER" id="PTHR43133">
    <property type="entry name" value="RNA POLYMERASE ECF-TYPE SIGMA FACTO"/>
    <property type="match status" value="1"/>
</dbReference>
<dbReference type="Gene3D" id="1.10.1740.10">
    <property type="match status" value="1"/>
</dbReference>
<feature type="domain" description="RNA polymerase sigma-70 region 2" evidence="5">
    <location>
        <begin position="32"/>
        <end position="100"/>
    </location>
</feature>
<evidence type="ECO:0000313" key="6">
    <source>
        <dbReference type="EMBL" id="QDT32783.1"/>
    </source>
</evidence>
<evidence type="ECO:0000256" key="4">
    <source>
        <dbReference type="ARBA" id="ARBA00023163"/>
    </source>
</evidence>
<reference evidence="6 7" key="1">
    <citation type="submission" date="2019-02" db="EMBL/GenBank/DDBJ databases">
        <title>Deep-cultivation of Planctomycetes and their phenomic and genomic characterization uncovers novel biology.</title>
        <authorList>
            <person name="Wiegand S."/>
            <person name="Jogler M."/>
            <person name="Boedeker C."/>
            <person name="Pinto D."/>
            <person name="Vollmers J."/>
            <person name="Rivas-Marin E."/>
            <person name="Kohn T."/>
            <person name="Peeters S.H."/>
            <person name="Heuer A."/>
            <person name="Rast P."/>
            <person name="Oberbeckmann S."/>
            <person name="Bunk B."/>
            <person name="Jeske O."/>
            <person name="Meyerdierks A."/>
            <person name="Storesund J.E."/>
            <person name="Kallscheuer N."/>
            <person name="Luecker S."/>
            <person name="Lage O.M."/>
            <person name="Pohl T."/>
            <person name="Merkel B.J."/>
            <person name="Hornburger P."/>
            <person name="Mueller R.-W."/>
            <person name="Bruemmer F."/>
            <person name="Labrenz M."/>
            <person name="Spormann A.M."/>
            <person name="Op den Camp H."/>
            <person name="Overmann J."/>
            <person name="Amann R."/>
            <person name="Jetten M.S.M."/>
            <person name="Mascher T."/>
            <person name="Medema M.H."/>
            <person name="Devos D.P."/>
            <person name="Kaster A.-K."/>
            <person name="Ovreas L."/>
            <person name="Rohde M."/>
            <person name="Galperin M.Y."/>
            <person name="Jogler C."/>
        </authorList>
    </citation>
    <scope>NUCLEOTIDE SEQUENCE [LARGE SCALE GENOMIC DNA]</scope>
    <source>
        <strain evidence="6 7">Mal48</strain>
    </source>
</reference>
<gene>
    <name evidence="6" type="ORF">Mal48_20300</name>
</gene>
<evidence type="ECO:0000256" key="1">
    <source>
        <dbReference type="ARBA" id="ARBA00023015"/>
    </source>
</evidence>